<feature type="domain" description="Acyl-protein synthetase LuxE" evidence="1">
    <location>
        <begin position="156"/>
        <end position="324"/>
    </location>
</feature>
<dbReference type="Gene3D" id="3.40.50.12780">
    <property type="entry name" value="N-terminal domain of ligase-like"/>
    <property type="match status" value="1"/>
</dbReference>
<reference evidence="2 3" key="1">
    <citation type="journal article" date="2019" name="Int. J. Syst. Evol. Microbiol.">
        <title>The Global Catalogue of Microorganisms (GCM) 10K type strain sequencing project: providing services to taxonomists for standard genome sequencing and annotation.</title>
        <authorList>
            <consortium name="The Broad Institute Genomics Platform"/>
            <consortium name="The Broad Institute Genome Sequencing Center for Infectious Disease"/>
            <person name="Wu L."/>
            <person name="Ma J."/>
        </authorList>
    </citation>
    <scope>NUCLEOTIDE SEQUENCE [LARGE SCALE GENOMIC DNA]</scope>
    <source>
        <strain evidence="2 3">JCM 15974</strain>
    </source>
</reference>
<keyword evidence="2" id="KW-0808">Transferase</keyword>
<dbReference type="SUPFAM" id="SSF56801">
    <property type="entry name" value="Acetyl-CoA synthetase-like"/>
    <property type="match status" value="1"/>
</dbReference>
<dbReference type="EMBL" id="BAAAGE010000001">
    <property type="protein sequence ID" value="GAA0712728.1"/>
    <property type="molecule type" value="Genomic_DNA"/>
</dbReference>
<proteinExistence type="predicted"/>
<dbReference type="Pfam" id="PF04443">
    <property type="entry name" value="LuxE"/>
    <property type="match status" value="2"/>
</dbReference>
<evidence type="ECO:0000259" key="1">
    <source>
        <dbReference type="Pfam" id="PF04443"/>
    </source>
</evidence>
<feature type="domain" description="Acyl-protein synthetase LuxE" evidence="1">
    <location>
        <begin position="14"/>
        <end position="85"/>
    </location>
</feature>
<dbReference type="InterPro" id="IPR007534">
    <property type="entry name" value="LuxE"/>
</dbReference>
<dbReference type="RefSeq" id="WP_343909908.1">
    <property type="nucleotide sequence ID" value="NZ_BAAAGE010000001.1"/>
</dbReference>
<evidence type="ECO:0000313" key="3">
    <source>
        <dbReference type="Proteomes" id="UP001501758"/>
    </source>
</evidence>
<evidence type="ECO:0000313" key="2">
    <source>
        <dbReference type="EMBL" id="GAA0712728.1"/>
    </source>
</evidence>
<dbReference type="GO" id="GO:0016746">
    <property type="term" value="F:acyltransferase activity"/>
    <property type="evidence" value="ECO:0007669"/>
    <property type="project" value="UniProtKB-KW"/>
</dbReference>
<protein>
    <submittedName>
        <fullName evidence="2">Acyltransferase</fullName>
    </submittedName>
</protein>
<organism evidence="2 3">
    <name type="scientific">Aquimarina litoralis</name>
    <dbReference type="NCBI Taxonomy" id="584605"/>
    <lineage>
        <taxon>Bacteria</taxon>
        <taxon>Pseudomonadati</taxon>
        <taxon>Bacteroidota</taxon>
        <taxon>Flavobacteriia</taxon>
        <taxon>Flavobacteriales</taxon>
        <taxon>Flavobacteriaceae</taxon>
        <taxon>Aquimarina</taxon>
    </lineage>
</organism>
<dbReference type="InterPro" id="IPR042099">
    <property type="entry name" value="ANL_N_sf"/>
</dbReference>
<accession>A0ABN1IG93</accession>
<dbReference type="Proteomes" id="UP001501758">
    <property type="component" value="Unassembled WGS sequence"/>
</dbReference>
<keyword evidence="2" id="KW-0012">Acyltransferase</keyword>
<keyword evidence="3" id="KW-1185">Reference proteome</keyword>
<comment type="caution">
    <text evidence="2">The sequence shown here is derived from an EMBL/GenBank/DDBJ whole genome shotgun (WGS) entry which is preliminary data.</text>
</comment>
<name>A0ABN1IG93_9FLAO</name>
<sequence>MLSDRIFEIENDAEFEEVALRVFHHQYIHCKVYQRFCNLLGVTKNSVTRITQIPFLPIEFFKKETIVSSPADVQQVFTSSGTTGSITSKHYVTNLKIYENSFRKAFHFFYGDISDYTVLALLPSYLEREGSSLVYMADQLIKTSNKSNSGFYLNEIDTLIQTINQLAEKQEKVLIIGVSFALLDIAEQYSLHLNDNIIIMETGGMKGRRKEMVREELHQILTNGFGVSKIHSEYGMTELLSQAYSKGNGLFNCPPWMKIYTRDPEDALTLLKHNKTGGINIIDLANINSCSFIATQDLGKTYEDGSFEILGRFDNSDIRGCNLMVL</sequence>
<gene>
    <name evidence="2" type="ORF">GCM10009430_03470</name>
</gene>